<dbReference type="Proteomes" id="UP001378242">
    <property type="component" value="Unassembled WGS sequence"/>
</dbReference>
<evidence type="ECO:0000259" key="7">
    <source>
        <dbReference type="Pfam" id="PF00482"/>
    </source>
</evidence>
<keyword evidence="2" id="KW-1003">Cell membrane</keyword>
<dbReference type="EMBL" id="JBAKAP010000003">
    <property type="protein sequence ID" value="MEL0616056.1"/>
    <property type="molecule type" value="Genomic_DNA"/>
</dbReference>
<feature type="transmembrane region" description="Helical" evidence="6">
    <location>
        <begin position="85"/>
        <end position="104"/>
    </location>
</feature>
<dbReference type="InterPro" id="IPR018076">
    <property type="entry name" value="T2SS_GspF_dom"/>
</dbReference>
<protein>
    <submittedName>
        <fullName evidence="8">Type II secretion system F family protein</fullName>
    </submittedName>
</protein>
<keyword evidence="3 6" id="KW-0812">Transmembrane</keyword>
<proteinExistence type="predicted"/>
<feature type="domain" description="Type II secretion system protein GspF" evidence="7">
    <location>
        <begin position="155"/>
        <end position="275"/>
    </location>
</feature>
<comment type="subcellular location">
    <subcellularLocation>
        <location evidence="1">Cell membrane</location>
        <topology evidence="1">Multi-pass membrane protein</topology>
    </subcellularLocation>
</comment>
<sequence>MNGLASLPSWSLPDAYLPDIIILCVLGALLALYLALQSTFRVRLEQSGIAQVLQELLRNPDDIRQGRSLTPRRRMRQAGLESRRVVWWWVFQLMLPVLLGLLVLRVMGTGLGGLAGLLMGILLPHLWLGQRRRERQTRIAAALGHLLAVSLAYQRHGLSLAASLREAARQALPPAHPLAFELELFSAELEGGLSLKEAASRISRRTGSRELHQFAMLLVAGNRMGNPLHDVLEAFAAQLARQQSERQRKAMQQRSVKALFPMLLVGGPLFFVLVIFPASLRVQEVLILMRELW</sequence>
<evidence type="ECO:0000256" key="4">
    <source>
        <dbReference type="ARBA" id="ARBA00022989"/>
    </source>
</evidence>
<keyword evidence="5 6" id="KW-0472">Membrane</keyword>
<evidence type="ECO:0000313" key="9">
    <source>
        <dbReference type="Proteomes" id="UP001378242"/>
    </source>
</evidence>
<gene>
    <name evidence="8" type="ORF">V6243_04365</name>
</gene>
<name>A0ABU9GC52_COBMA</name>
<evidence type="ECO:0000256" key="3">
    <source>
        <dbReference type="ARBA" id="ARBA00022692"/>
    </source>
</evidence>
<dbReference type="PANTHER" id="PTHR35007:SF2">
    <property type="entry name" value="PILUS ASSEMBLE PROTEIN"/>
    <property type="match status" value="1"/>
</dbReference>
<reference evidence="8 9" key="1">
    <citation type="submission" date="2024-02" db="EMBL/GenBank/DDBJ databases">
        <title>Bacteria isolated from the canopy kelp, Nereocystis luetkeana.</title>
        <authorList>
            <person name="Pfister C.A."/>
            <person name="Younker I.T."/>
            <person name="Light S.H."/>
        </authorList>
    </citation>
    <scope>NUCLEOTIDE SEQUENCE [LARGE SCALE GENOMIC DNA]</scope>
    <source>
        <strain evidence="8 9">TI.5.07</strain>
    </source>
</reference>
<feature type="transmembrane region" description="Helical" evidence="6">
    <location>
        <begin position="110"/>
        <end position="128"/>
    </location>
</feature>
<evidence type="ECO:0000256" key="6">
    <source>
        <dbReference type="SAM" id="Phobius"/>
    </source>
</evidence>
<evidence type="ECO:0000256" key="2">
    <source>
        <dbReference type="ARBA" id="ARBA00022475"/>
    </source>
</evidence>
<feature type="transmembrane region" description="Helical" evidence="6">
    <location>
        <begin position="15"/>
        <end position="36"/>
    </location>
</feature>
<accession>A0ABU9GC52</accession>
<evidence type="ECO:0000313" key="8">
    <source>
        <dbReference type="EMBL" id="MEL0616056.1"/>
    </source>
</evidence>
<keyword evidence="9" id="KW-1185">Reference proteome</keyword>
<keyword evidence="4 6" id="KW-1133">Transmembrane helix</keyword>
<evidence type="ECO:0000256" key="5">
    <source>
        <dbReference type="ARBA" id="ARBA00023136"/>
    </source>
</evidence>
<evidence type="ECO:0000256" key="1">
    <source>
        <dbReference type="ARBA" id="ARBA00004651"/>
    </source>
</evidence>
<organism evidence="8 9">
    <name type="scientific">Cobetia marina</name>
    <name type="common">Deleya marina</name>
    <dbReference type="NCBI Taxonomy" id="28258"/>
    <lineage>
        <taxon>Bacteria</taxon>
        <taxon>Pseudomonadati</taxon>
        <taxon>Pseudomonadota</taxon>
        <taxon>Gammaproteobacteria</taxon>
        <taxon>Oceanospirillales</taxon>
        <taxon>Halomonadaceae</taxon>
        <taxon>Cobetia</taxon>
    </lineage>
</organism>
<dbReference type="Pfam" id="PF00482">
    <property type="entry name" value="T2SSF"/>
    <property type="match status" value="1"/>
</dbReference>
<feature type="transmembrane region" description="Helical" evidence="6">
    <location>
        <begin position="258"/>
        <end position="280"/>
    </location>
</feature>
<comment type="caution">
    <text evidence="8">The sequence shown here is derived from an EMBL/GenBank/DDBJ whole genome shotgun (WGS) entry which is preliminary data.</text>
</comment>
<dbReference type="PANTHER" id="PTHR35007">
    <property type="entry name" value="INTEGRAL MEMBRANE PROTEIN-RELATED"/>
    <property type="match status" value="1"/>
</dbReference>
<dbReference type="RefSeq" id="WP_341541969.1">
    <property type="nucleotide sequence ID" value="NZ_JBAKAP010000003.1"/>
</dbReference>